<keyword evidence="2" id="KW-1185">Reference proteome</keyword>
<evidence type="ECO:0000313" key="1">
    <source>
        <dbReference type="EMBL" id="GME77336.1"/>
    </source>
</evidence>
<evidence type="ECO:0000313" key="2">
    <source>
        <dbReference type="Proteomes" id="UP001165064"/>
    </source>
</evidence>
<proteinExistence type="predicted"/>
<gene>
    <name evidence="1" type="ORF">Amon02_000299200</name>
</gene>
<dbReference type="EMBL" id="BSXS01001815">
    <property type="protein sequence ID" value="GME77336.1"/>
    <property type="molecule type" value="Genomic_DNA"/>
</dbReference>
<dbReference type="Proteomes" id="UP001165064">
    <property type="component" value="Unassembled WGS sequence"/>
</dbReference>
<sequence>MFNSKSKTSSPFGALDRSNKSKKQSSLTSFFSQAKSRPKNNNPFGSLSRSSSSLSSSFSSTQPSLFSSLDKSSERSIGSVFSSSFSKKRSHGSLEDDDEVQRIEDPSSLPQKTEISTEISSKDAVATSLSRTISFNDSATIEDLDSSTVKPANFKHSKPIQKTKSFVSNSNSIFLGSQNSNKHLSNTKYASVSAFPLSQKSTNSLNGSLGFSQKTSQVTSMKTASFSSSSSSSQSSFSSSQFVSPLANSTQLSSSMSGKSKSGSKSKKMKLPWMDKSKQIKKQASMSNPRLVKTEKVTYSIRQSQHLSDEQQRVIDMVLNEKKSIFYTGSAGTGKSYLLKKLIRQLQARYGKSAVAVTASTGLAATNIEGTTIFRFAGIGLGTDKISSLIGRVKKSRHAVKRWRETKVLIIDEVSMIDSEIFNKLNEVAKAVRASYRPFGGIQLVVTGDFFQLPPVSLGRGNAKFCFDSDAWKETLQQTVVLTKVFRQQGDNDLIEMLNALRIGKIDPEIKEKFMKLQRPLVYEDGILPTEF</sequence>
<protein>
    <submittedName>
        <fullName evidence="1">Unnamed protein product</fullName>
    </submittedName>
</protein>
<name>A0ACB5SZL8_AMBMO</name>
<reference evidence="1" key="1">
    <citation type="submission" date="2023-04" db="EMBL/GenBank/DDBJ databases">
        <title>Ambrosiozyma monospora NBRC 10751.</title>
        <authorList>
            <person name="Ichikawa N."/>
            <person name="Sato H."/>
            <person name="Tonouchi N."/>
        </authorList>
    </citation>
    <scope>NUCLEOTIDE SEQUENCE</scope>
    <source>
        <strain evidence="1">NBRC 10751</strain>
    </source>
</reference>
<organism evidence="1 2">
    <name type="scientific">Ambrosiozyma monospora</name>
    <name type="common">Yeast</name>
    <name type="synonym">Endomycopsis monosporus</name>
    <dbReference type="NCBI Taxonomy" id="43982"/>
    <lineage>
        <taxon>Eukaryota</taxon>
        <taxon>Fungi</taxon>
        <taxon>Dikarya</taxon>
        <taxon>Ascomycota</taxon>
        <taxon>Saccharomycotina</taxon>
        <taxon>Pichiomycetes</taxon>
        <taxon>Pichiales</taxon>
        <taxon>Pichiaceae</taxon>
        <taxon>Ambrosiozyma</taxon>
    </lineage>
</organism>
<comment type="caution">
    <text evidence="1">The sequence shown here is derived from an EMBL/GenBank/DDBJ whole genome shotgun (WGS) entry which is preliminary data.</text>
</comment>
<accession>A0ACB5SZL8</accession>